<dbReference type="EMBL" id="OU466862">
    <property type="protein sequence ID" value="CAH2070764.1"/>
    <property type="molecule type" value="Genomic_DNA"/>
</dbReference>
<accession>A0AAU9SQ95</accession>
<feature type="region of interest" description="Disordered" evidence="1">
    <location>
        <begin position="151"/>
        <end position="186"/>
    </location>
</feature>
<keyword evidence="3" id="KW-1185">Reference proteome</keyword>
<organism evidence="2 3">
    <name type="scientific">Thlaspi arvense</name>
    <name type="common">Field penny-cress</name>
    <dbReference type="NCBI Taxonomy" id="13288"/>
    <lineage>
        <taxon>Eukaryota</taxon>
        <taxon>Viridiplantae</taxon>
        <taxon>Streptophyta</taxon>
        <taxon>Embryophyta</taxon>
        <taxon>Tracheophyta</taxon>
        <taxon>Spermatophyta</taxon>
        <taxon>Magnoliopsida</taxon>
        <taxon>eudicotyledons</taxon>
        <taxon>Gunneridae</taxon>
        <taxon>Pentapetalae</taxon>
        <taxon>rosids</taxon>
        <taxon>malvids</taxon>
        <taxon>Brassicales</taxon>
        <taxon>Brassicaceae</taxon>
        <taxon>Thlaspideae</taxon>
        <taxon>Thlaspi</taxon>
    </lineage>
</organism>
<gene>
    <name evidence="2" type="ORF">TAV2_LOCUS19767</name>
</gene>
<dbReference type="Proteomes" id="UP000836841">
    <property type="component" value="Chromosome 6"/>
</dbReference>
<evidence type="ECO:0000313" key="2">
    <source>
        <dbReference type="EMBL" id="CAH2070764.1"/>
    </source>
</evidence>
<evidence type="ECO:0000256" key="1">
    <source>
        <dbReference type="SAM" id="MobiDB-lite"/>
    </source>
</evidence>
<proteinExistence type="predicted"/>
<dbReference type="AlphaFoldDB" id="A0AAU9SQ95"/>
<sequence>MEIARLLMQNPWFSHGHASDLNPLPLTAGDSLLPPPLVPLDPPDPLASFPLSQFPPLSSPLSQKTSSFPRTTPLKAPVGKTGDKICSNTETTDVEMTQLHTTSPEAAEPSFPKTRSENVTVPENFTVLKPRSTSPLQTNKALNTASSIPTAATKAQVPQPVQQSRAQQPTVPVENQTANGPTLAERTRTFEDRSLRRLAPITFSDTGRPRVIIPDEVFQRGEELHRDFIVYYFNGRPPPYCQI</sequence>
<reference evidence="2 3" key="1">
    <citation type="submission" date="2022-03" db="EMBL/GenBank/DDBJ databases">
        <authorList>
            <person name="Nunn A."/>
            <person name="Chopra R."/>
            <person name="Nunn A."/>
            <person name="Contreras Garrido A."/>
        </authorList>
    </citation>
    <scope>NUCLEOTIDE SEQUENCE [LARGE SCALE GENOMIC DNA]</scope>
</reference>
<evidence type="ECO:0000313" key="3">
    <source>
        <dbReference type="Proteomes" id="UP000836841"/>
    </source>
</evidence>
<feature type="region of interest" description="Disordered" evidence="1">
    <location>
        <begin position="60"/>
        <end position="85"/>
    </location>
</feature>
<feature type="compositionally biased region" description="Polar residues" evidence="1">
    <location>
        <begin position="159"/>
        <end position="180"/>
    </location>
</feature>
<name>A0AAU9SQ95_THLAR</name>
<protein>
    <submittedName>
        <fullName evidence="2">Uncharacterized protein</fullName>
    </submittedName>
</protein>